<dbReference type="Gene3D" id="3.40.50.12500">
    <property type="match status" value="1"/>
</dbReference>
<dbReference type="InterPro" id="IPR026286">
    <property type="entry name" value="MaiA/AMDase"/>
</dbReference>
<dbReference type="InterPro" id="IPR053714">
    <property type="entry name" value="Iso_Racemase_Enz_sf"/>
</dbReference>
<proteinExistence type="predicted"/>
<dbReference type="GO" id="GO:0050076">
    <property type="term" value="F:maleate isomerase activity"/>
    <property type="evidence" value="ECO:0007669"/>
    <property type="project" value="UniProtKB-EC"/>
</dbReference>
<evidence type="ECO:0000313" key="2">
    <source>
        <dbReference type="Proteomes" id="UP000202485"/>
    </source>
</evidence>
<sequence length="252" mass="27019">MTQPDFHPSRGRSRFGVLVPFTNTNLEPDMTMLRPEGVSLHFARMGGYDQEEIPDAAQMHGLGAADLDEPLRLLLGVRPDVILYGCTSATLTHGPAFDRELADRIRTSSGAQTVTAAGALVHAMRTLGVTRIGFASPYVADINDLAIRFLAETGISTVSRSEVAGQLDNYGQGALTPQAVFDLGLAADCPEAEVLVLSCTDMRSVEIIDRLEKTVGKPVVTSNQAMAFQAMEMAGITTPPAGFGRLMLNLQR</sequence>
<dbReference type="Proteomes" id="UP000202485">
    <property type="component" value="Unassembled WGS sequence"/>
</dbReference>
<keyword evidence="1" id="KW-0413">Isomerase</keyword>
<dbReference type="PANTHER" id="PTHR40267:SF1">
    <property type="entry name" value="BLR3294 PROTEIN"/>
    <property type="match status" value="1"/>
</dbReference>
<dbReference type="EMBL" id="FXYG01000002">
    <property type="protein sequence ID" value="SMX40009.1"/>
    <property type="molecule type" value="Genomic_DNA"/>
</dbReference>
<accession>A0A238KAY2</accession>
<protein>
    <submittedName>
        <fullName evidence="1">Maleate isomerase</fullName>
        <ecNumber evidence="1">5.2.1.1</ecNumber>
    </submittedName>
</protein>
<name>A0A238KAY2_9RHOB</name>
<dbReference type="Pfam" id="PF17645">
    <property type="entry name" value="Amdase"/>
    <property type="match status" value="1"/>
</dbReference>
<dbReference type="PIRSF" id="PIRSF015736">
    <property type="entry name" value="MI"/>
    <property type="match status" value="1"/>
</dbReference>
<dbReference type="OrthoDB" id="9816064at2"/>
<keyword evidence="2" id="KW-1185">Reference proteome</keyword>
<reference evidence="2" key="1">
    <citation type="submission" date="2017-05" db="EMBL/GenBank/DDBJ databases">
        <authorList>
            <person name="Rodrigo-Torres L."/>
            <person name="Arahal R. D."/>
            <person name="Lucena T."/>
        </authorList>
    </citation>
    <scope>NUCLEOTIDE SEQUENCE [LARGE SCALE GENOMIC DNA]</scope>
    <source>
        <strain evidence="2">CECT 8715</strain>
    </source>
</reference>
<gene>
    <name evidence="1" type="primary">maiA</name>
    <name evidence="1" type="ORF">RUA8715_01525</name>
</gene>
<dbReference type="PANTHER" id="PTHR40267">
    <property type="entry name" value="BLR3294 PROTEIN"/>
    <property type="match status" value="1"/>
</dbReference>
<organism evidence="1 2">
    <name type="scientific">Ruegeria arenilitoris</name>
    <dbReference type="NCBI Taxonomy" id="1173585"/>
    <lineage>
        <taxon>Bacteria</taxon>
        <taxon>Pseudomonadati</taxon>
        <taxon>Pseudomonadota</taxon>
        <taxon>Alphaproteobacteria</taxon>
        <taxon>Rhodobacterales</taxon>
        <taxon>Roseobacteraceae</taxon>
        <taxon>Ruegeria</taxon>
    </lineage>
</organism>
<dbReference type="RefSeq" id="WP_093963089.1">
    <property type="nucleotide sequence ID" value="NZ_FXYG01000002.1"/>
</dbReference>
<dbReference type="EC" id="5.2.1.1" evidence="1"/>
<evidence type="ECO:0000313" key="1">
    <source>
        <dbReference type="EMBL" id="SMX40009.1"/>
    </source>
</evidence>
<dbReference type="AlphaFoldDB" id="A0A238KAY2"/>